<name>A0A1G7QUE6_9BACT</name>
<evidence type="ECO:0000313" key="2">
    <source>
        <dbReference type="Proteomes" id="UP000198748"/>
    </source>
</evidence>
<proteinExistence type="predicted"/>
<reference evidence="2" key="1">
    <citation type="submission" date="2016-10" db="EMBL/GenBank/DDBJ databases">
        <authorList>
            <person name="Varghese N."/>
            <person name="Submissions S."/>
        </authorList>
    </citation>
    <scope>NUCLEOTIDE SEQUENCE [LARGE SCALE GENOMIC DNA]</scope>
    <source>
        <strain evidence="2">DSM 25329</strain>
    </source>
</reference>
<dbReference type="AlphaFoldDB" id="A0A1G7QUE6"/>
<dbReference type="STRING" id="659014.SAMN04487996_114155"/>
<accession>A0A1G7QUE6</accession>
<gene>
    <name evidence="1" type="ORF">SAMN04487996_114155</name>
</gene>
<dbReference type="Proteomes" id="UP000198748">
    <property type="component" value="Unassembled WGS sequence"/>
</dbReference>
<dbReference type="EMBL" id="FNAN01000014">
    <property type="protein sequence ID" value="SDG02103.1"/>
    <property type="molecule type" value="Genomic_DNA"/>
</dbReference>
<protein>
    <submittedName>
        <fullName evidence="1">Uncharacterized protein</fullName>
    </submittedName>
</protein>
<organism evidence="1 2">
    <name type="scientific">Dyadobacter soli</name>
    <dbReference type="NCBI Taxonomy" id="659014"/>
    <lineage>
        <taxon>Bacteria</taxon>
        <taxon>Pseudomonadati</taxon>
        <taxon>Bacteroidota</taxon>
        <taxon>Cytophagia</taxon>
        <taxon>Cytophagales</taxon>
        <taxon>Spirosomataceae</taxon>
        <taxon>Dyadobacter</taxon>
    </lineage>
</organism>
<keyword evidence="2" id="KW-1185">Reference proteome</keyword>
<evidence type="ECO:0000313" key="1">
    <source>
        <dbReference type="EMBL" id="SDG02103.1"/>
    </source>
</evidence>
<sequence>MGGEGDILYFDLFYFKNGKTPKAKYFIVLKTTGTTTVIASLPSSRDF</sequence>